<evidence type="ECO:0000256" key="21">
    <source>
        <dbReference type="PIRSR" id="PIRSR000006-2"/>
    </source>
</evidence>
<evidence type="ECO:0000256" key="13">
    <source>
        <dbReference type="ARBA" id="ARBA00022982"/>
    </source>
</evidence>
<dbReference type="NCBIfam" id="TIGR00782">
    <property type="entry name" value="ccoP"/>
    <property type="match status" value="1"/>
</dbReference>
<dbReference type="GO" id="GO:0016491">
    <property type="term" value="F:oxidoreductase activity"/>
    <property type="evidence" value="ECO:0007669"/>
    <property type="project" value="UniProtKB-KW"/>
</dbReference>
<comment type="subcellular location">
    <subcellularLocation>
        <location evidence="1 19">Cell inner membrane</location>
    </subcellularLocation>
</comment>
<keyword evidence="12 19" id="KW-0375">Hydrogen ion transport</keyword>
<comment type="function">
    <text evidence="19">C-type cytochrome. Part of the cbb3-type cytochrome c oxidase complex.</text>
</comment>
<dbReference type="InterPro" id="IPR032858">
    <property type="entry name" value="CcoP_N"/>
</dbReference>
<dbReference type="RefSeq" id="WP_154716930.1">
    <property type="nucleotide sequence ID" value="NZ_LT837803.1"/>
</dbReference>
<evidence type="ECO:0000256" key="14">
    <source>
        <dbReference type="ARBA" id="ARBA00022989"/>
    </source>
</evidence>
<dbReference type="InterPro" id="IPR050597">
    <property type="entry name" value="Cytochrome_c_Oxidase_Subunit"/>
</dbReference>
<dbReference type="GO" id="GO:0009055">
    <property type="term" value="F:electron transfer activity"/>
    <property type="evidence" value="ECO:0007669"/>
    <property type="project" value="InterPro"/>
</dbReference>
<dbReference type="SUPFAM" id="SSF46626">
    <property type="entry name" value="Cytochrome c"/>
    <property type="match status" value="2"/>
</dbReference>
<feature type="transmembrane region" description="Helical" evidence="23">
    <location>
        <begin position="7"/>
        <end position="30"/>
    </location>
</feature>
<feature type="binding site" description="axial binding residue" evidence="20">
    <location>
        <position position="184"/>
    </location>
    <ligand>
        <name>heme c</name>
        <dbReference type="ChEBI" id="CHEBI:61717"/>
        <label>2</label>
    </ligand>
    <ligandPart>
        <name>Fe</name>
        <dbReference type="ChEBI" id="CHEBI:18248"/>
    </ligandPart>
</feature>
<dbReference type="Proteomes" id="UP000242886">
    <property type="component" value="Chromosome SDENCHOL"/>
</dbReference>
<accession>A0A7Z7HS65</accession>
<dbReference type="InterPro" id="IPR004678">
    <property type="entry name" value="Cyt_c_oxidase_cbb3_su3"/>
</dbReference>
<evidence type="ECO:0000256" key="6">
    <source>
        <dbReference type="ARBA" id="ARBA00022519"/>
    </source>
</evidence>
<evidence type="ECO:0000256" key="18">
    <source>
        <dbReference type="ARBA" id="ARBA00023136"/>
    </source>
</evidence>
<feature type="domain" description="Cytochrome c" evidence="24">
    <location>
        <begin position="218"/>
        <end position="299"/>
    </location>
</feature>
<feature type="binding site" description="axial binding residue" evidence="20">
    <location>
        <position position="235"/>
    </location>
    <ligand>
        <name>heme c</name>
        <dbReference type="ChEBI" id="CHEBI:61717"/>
        <label>2</label>
    </ligand>
    <ligandPart>
        <name>Fe</name>
        <dbReference type="ChEBI" id="CHEBI:18248"/>
    </ligandPart>
</feature>
<feature type="region of interest" description="Disordered" evidence="22">
    <location>
        <begin position="305"/>
        <end position="330"/>
    </location>
</feature>
<evidence type="ECO:0000313" key="26">
    <source>
        <dbReference type="Proteomes" id="UP000242886"/>
    </source>
</evidence>
<dbReference type="InterPro" id="IPR009056">
    <property type="entry name" value="Cyt_c-like_dom"/>
</dbReference>
<evidence type="ECO:0000256" key="20">
    <source>
        <dbReference type="PIRSR" id="PIRSR000006-1"/>
    </source>
</evidence>
<evidence type="ECO:0000256" key="4">
    <source>
        <dbReference type="ARBA" id="ARBA00022448"/>
    </source>
</evidence>
<dbReference type="PANTHER" id="PTHR33751">
    <property type="entry name" value="CBB3-TYPE CYTOCHROME C OXIDASE SUBUNIT FIXP"/>
    <property type="match status" value="1"/>
</dbReference>
<organism evidence="25 26">
    <name type="scientific">Sterolibacterium denitrificans</name>
    <dbReference type="NCBI Taxonomy" id="157592"/>
    <lineage>
        <taxon>Bacteria</taxon>
        <taxon>Pseudomonadati</taxon>
        <taxon>Pseudomonadota</taxon>
        <taxon>Betaproteobacteria</taxon>
        <taxon>Nitrosomonadales</taxon>
        <taxon>Sterolibacteriaceae</taxon>
        <taxon>Sterolibacterium</taxon>
    </lineage>
</organism>
<name>A0A7Z7HS65_9PROT</name>
<feature type="binding site" description="axial binding residue" evidence="20">
    <location>
        <position position="276"/>
    </location>
    <ligand>
        <name>heme c</name>
        <dbReference type="ChEBI" id="CHEBI:61717"/>
        <label>1</label>
    </ligand>
    <ligandPart>
        <name>Fe</name>
        <dbReference type="ChEBI" id="CHEBI:18248"/>
    </ligandPart>
</feature>
<evidence type="ECO:0000256" key="3">
    <source>
        <dbReference type="ARBA" id="ARBA00006113"/>
    </source>
</evidence>
<feature type="binding site" description="covalent" evidence="21">
    <location>
        <position position="234"/>
    </location>
    <ligand>
        <name>heme c</name>
        <dbReference type="ChEBI" id="CHEBI:61717"/>
        <label>2</label>
    </ligand>
</feature>
<dbReference type="PANTHER" id="PTHR33751:SF1">
    <property type="entry name" value="CBB3-TYPE CYTOCHROME C OXIDASE SUBUNIT FIXP"/>
    <property type="match status" value="1"/>
</dbReference>
<evidence type="ECO:0000256" key="17">
    <source>
        <dbReference type="ARBA" id="ARBA00023065"/>
    </source>
</evidence>
<dbReference type="PROSITE" id="PS51007">
    <property type="entry name" value="CYTC"/>
    <property type="match status" value="2"/>
</dbReference>
<keyword evidence="7 19" id="KW-0349">Heme</keyword>
<keyword evidence="15 19" id="KW-0560">Oxidoreductase</keyword>
<keyword evidence="26" id="KW-1185">Reference proteome</keyword>
<feature type="transmembrane region" description="Helical" evidence="23">
    <location>
        <begin position="63"/>
        <end position="91"/>
    </location>
</feature>
<keyword evidence="18 19" id="KW-0472">Membrane</keyword>
<evidence type="ECO:0000256" key="10">
    <source>
        <dbReference type="ARBA" id="ARBA00022723"/>
    </source>
</evidence>
<evidence type="ECO:0000256" key="15">
    <source>
        <dbReference type="ARBA" id="ARBA00023002"/>
    </source>
</evidence>
<evidence type="ECO:0000256" key="1">
    <source>
        <dbReference type="ARBA" id="ARBA00004533"/>
    </source>
</evidence>
<dbReference type="InterPro" id="IPR038414">
    <property type="entry name" value="CcoP_N_sf"/>
</dbReference>
<evidence type="ECO:0000256" key="5">
    <source>
        <dbReference type="ARBA" id="ARBA00022475"/>
    </source>
</evidence>
<keyword evidence="17 19" id="KW-0406">Ion transport</keyword>
<keyword evidence="6 19" id="KW-0997">Cell inner membrane</keyword>
<dbReference type="UniPathway" id="UPA00705"/>
<dbReference type="Pfam" id="PF13442">
    <property type="entry name" value="Cytochrome_CBB3"/>
    <property type="match status" value="2"/>
</dbReference>
<keyword evidence="16 19" id="KW-0408">Iron</keyword>
<dbReference type="EMBL" id="LT837803">
    <property type="protein sequence ID" value="SMB27609.1"/>
    <property type="molecule type" value="Genomic_DNA"/>
</dbReference>
<evidence type="ECO:0000256" key="22">
    <source>
        <dbReference type="SAM" id="MobiDB-lite"/>
    </source>
</evidence>
<reference evidence="25" key="1">
    <citation type="submission" date="2017-03" db="EMBL/GenBank/DDBJ databases">
        <authorList>
            <consortium name="AG Boll"/>
        </authorList>
    </citation>
    <scope>NUCLEOTIDE SEQUENCE [LARGE SCALE GENOMIC DNA]</scope>
    <source>
        <strain evidence="25">Chol</strain>
    </source>
</reference>
<comment type="similarity">
    <text evidence="3 19">Belongs to the CcoP / FixP family.</text>
</comment>
<sequence length="330" mass="35673">MSQDFSGFWNIYIVLIVLVSVLACAVLLWVQDRAQTTPGKTTGHLWDESLEEYNNPLPNWWRWLYYLTVIFSLVYLALYPGLGHFAGIFGWTSQNQYEKEMAAAKAQYDPIYEAFQKQDVVTLAGDAHAREMGKTLFLTYCAQCHGSDAKGAKGFPNLTDGDWLYGGTPEAIRTTILDGRNGMMPAYGGNPDAVGGASGAREVANYVRSLSGLANDSILAAKGKVRFEAACTACHGADGKGNQMLGAPNLTDKVWLYGSREEVIVETITKGRSNQMPEHRERLGEAKVHLLTAYVYGLGGGVAPAEEEQTAADSMDAGAADAPAAPEAGE</sequence>
<keyword evidence="14 23" id="KW-1133">Transmembrane helix</keyword>
<feature type="binding site" description="covalent" evidence="21">
    <location>
        <position position="231"/>
    </location>
    <ligand>
        <name>heme c</name>
        <dbReference type="ChEBI" id="CHEBI:61717"/>
        <label>2</label>
    </ligand>
</feature>
<evidence type="ECO:0000259" key="24">
    <source>
        <dbReference type="PROSITE" id="PS51007"/>
    </source>
</evidence>
<dbReference type="InterPro" id="IPR036909">
    <property type="entry name" value="Cyt_c-like_dom_sf"/>
</dbReference>
<dbReference type="GO" id="GO:0006119">
    <property type="term" value="P:oxidative phosphorylation"/>
    <property type="evidence" value="ECO:0007669"/>
    <property type="project" value="UniProtKB-UniPathway"/>
</dbReference>
<evidence type="ECO:0000256" key="23">
    <source>
        <dbReference type="SAM" id="Phobius"/>
    </source>
</evidence>
<feature type="compositionally biased region" description="Low complexity" evidence="22">
    <location>
        <begin position="316"/>
        <end position="330"/>
    </location>
</feature>
<keyword evidence="13 19" id="KW-0249">Electron transport</keyword>
<dbReference type="GO" id="GO:0005886">
    <property type="term" value="C:plasma membrane"/>
    <property type="evidence" value="ECO:0007669"/>
    <property type="project" value="UniProtKB-SubCell"/>
</dbReference>
<dbReference type="AlphaFoldDB" id="A0A7Z7HS65"/>
<dbReference type="GO" id="GO:0020037">
    <property type="term" value="F:heme binding"/>
    <property type="evidence" value="ECO:0007669"/>
    <property type="project" value="InterPro"/>
</dbReference>
<comment type="cofactor">
    <cofactor evidence="19 21">
        <name>heme c</name>
        <dbReference type="ChEBI" id="CHEBI:61717"/>
    </cofactor>
    <text evidence="19 21">Binds 2 heme C groups per subunit.</text>
</comment>
<dbReference type="GO" id="GO:1902600">
    <property type="term" value="P:proton transmembrane transport"/>
    <property type="evidence" value="ECO:0007669"/>
    <property type="project" value="UniProtKB-KW"/>
</dbReference>
<keyword evidence="11" id="KW-0677">Repeat</keyword>
<evidence type="ECO:0000313" key="25">
    <source>
        <dbReference type="EMBL" id="SMB27609.1"/>
    </source>
</evidence>
<evidence type="ECO:0000256" key="16">
    <source>
        <dbReference type="ARBA" id="ARBA00023004"/>
    </source>
</evidence>
<evidence type="ECO:0000256" key="8">
    <source>
        <dbReference type="ARBA" id="ARBA00022660"/>
    </source>
</evidence>
<feature type="binding site" description="covalent" evidence="21">
    <location>
        <position position="141"/>
    </location>
    <ligand>
        <name>heme c</name>
        <dbReference type="ChEBI" id="CHEBI:61717"/>
        <label>1</label>
    </ligand>
</feature>
<protein>
    <recommendedName>
        <fullName evidence="19">Cbb3-type cytochrome c oxidase subunit</fullName>
    </recommendedName>
</protein>
<dbReference type="Gene3D" id="1.10.760.10">
    <property type="entry name" value="Cytochrome c-like domain"/>
    <property type="match status" value="2"/>
</dbReference>
<evidence type="ECO:0000256" key="12">
    <source>
        <dbReference type="ARBA" id="ARBA00022781"/>
    </source>
</evidence>
<keyword evidence="9 23" id="KW-0812">Transmembrane</keyword>
<dbReference type="GO" id="GO:0046872">
    <property type="term" value="F:metal ion binding"/>
    <property type="evidence" value="ECO:0007669"/>
    <property type="project" value="UniProtKB-KW"/>
</dbReference>
<keyword evidence="10 19" id="KW-0479">Metal-binding</keyword>
<evidence type="ECO:0000256" key="19">
    <source>
        <dbReference type="PIRNR" id="PIRNR000006"/>
    </source>
</evidence>
<proteinExistence type="inferred from homology"/>
<keyword evidence="5 19" id="KW-1003">Cell membrane</keyword>
<keyword evidence="8 19" id="KW-0679">Respiratory chain</keyword>
<gene>
    <name evidence="25" type="primary">ccoP</name>
    <name evidence="25" type="ORF">SDENCHOL_20428</name>
</gene>
<dbReference type="PIRSF" id="PIRSF000006">
    <property type="entry name" value="Cbb3-Cox_fixP"/>
    <property type="match status" value="1"/>
</dbReference>
<evidence type="ECO:0000256" key="2">
    <source>
        <dbReference type="ARBA" id="ARBA00004673"/>
    </source>
</evidence>
<evidence type="ECO:0000256" key="11">
    <source>
        <dbReference type="ARBA" id="ARBA00022737"/>
    </source>
</evidence>
<dbReference type="Gene3D" id="6.10.280.130">
    <property type="match status" value="1"/>
</dbReference>
<evidence type="ECO:0000256" key="7">
    <source>
        <dbReference type="ARBA" id="ARBA00022617"/>
    </source>
</evidence>
<evidence type="ECO:0000256" key="9">
    <source>
        <dbReference type="ARBA" id="ARBA00022692"/>
    </source>
</evidence>
<dbReference type="Pfam" id="PF14715">
    <property type="entry name" value="FixP_N"/>
    <property type="match status" value="1"/>
</dbReference>
<feature type="domain" description="Cytochrome c" evidence="24">
    <location>
        <begin position="128"/>
        <end position="211"/>
    </location>
</feature>
<comment type="pathway">
    <text evidence="2 19">Energy metabolism; oxidative phosphorylation.</text>
</comment>
<feature type="binding site" description="axial binding residue" evidence="20">
    <location>
        <position position="145"/>
    </location>
    <ligand>
        <name>heme c</name>
        <dbReference type="ChEBI" id="CHEBI:61717"/>
        <label>1</label>
    </ligand>
    <ligandPart>
        <name>Fe</name>
        <dbReference type="ChEBI" id="CHEBI:18248"/>
    </ligandPart>
</feature>
<comment type="subunit">
    <text evidence="19">Component of the cbb3-type cytochrome c oxidase.</text>
</comment>
<feature type="binding site" description="covalent" evidence="21">
    <location>
        <position position="144"/>
    </location>
    <ligand>
        <name>heme c</name>
        <dbReference type="ChEBI" id="CHEBI:61717"/>
        <label>1</label>
    </ligand>
</feature>
<keyword evidence="4 19" id="KW-0813">Transport</keyword>